<dbReference type="InterPro" id="IPR003593">
    <property type="entry name" value="AAA+_ATPase"/>
</dbReference>
<name>A0A381Y5E2_9ZZZZ</name>
<organism evidence="8">
    <name type="scientific">marine metagenome</name>
    <dbReference type="NCBI Taxonomy" id="408172"/>
    <lineage>
        <taxon>unclassified sequences</taxon>
        <taxon>metagenomes</taxon>
        <taxon>ecological metagenomes</taxon>
    </lineage>
</organism>
<dbReference type="PANTHER" id="PTHR43166:SF6">
    <property type="entry name" value="PHOSPHONATES IMPORT ATP-BINDING PROTEIN PHNC"/>
    <property type="match status" value="1"/>
</dbReference>
<protein>
    <recommendedName>
        <fullName evidence="7">ABC transporter domain-containing protein</fullName>
    </recommendedName>
</protein>
<dbReference type="SUPFAM" id="SSF52540">
    <property type="entry name" value="P-loop containing nucleoside triphosphate hydrolases"/>
    <property type="match status" value="1"/>
</dbReference>
<keyword evidence="5" id="KW-1278">Translocase</keyword>
<evidence type="ECO:0000256" key="6">
    <source>
        <dbReference type="ARBA" id="ARBA00023136"/>
    </source>
</evidence>
<evidence type="ECO:0000313" key="8">
    <source>
        <dbReference type="EMBL" id="SVA71607.1"/>
    </source>
</evidence>
<gene>
    <name evidence="8" type="ORF">METZ01_LOCUS124461</name>
</gene>
<reference evidence="8" key="1">
    <citation type="submission" date="2018-05" db="EMBL/GenBank/DDBJ databases">
        <authorList>
            <person name="Lanie J.A."/>
            <person name="Ng W.-L."/>
            <person name="Kazmierczak K.M."/>
            <person name="Andrzejewski T.M."/>
            <person name="Davidsen T.M."/>
            <person name="Wayne K.J."/>
            <person name="Tettelin H."/>
            <person name="Glass J.I."/>
            <person name="Rusch D."/>
            <person name="Podicherti R."/>
            <person name="Tsui H.-C.T."/>
            <person name="Winkler M.E."/>
        </authorList>
    </citation>
    <scope>NUCLEOTIDE SEQUENCE</scope>
</reference>
<dbReference type="EMBL" id="UINC01017313">
    <property type="protein sequence ID" value="SVA71607.1"/>
    <property type="molecule type" value="Genomic_DNA"/>
</dbReference>
<keyword evidence="6" id="KW-0472">Membrane</keyword>
<dbReference type="GO" id="GO:0015416">
    <property type="term" value="F:ABC-type phosphonate transporter activity"/>
    <property type="evidence" value="ECO:0007669"/>
    <property type="project" value="InterPro"/>
</dbReference>
<dbReference type="PANTHER" id="PTHR43166">
    <property type="entry name" value="AMINO ACID IMPORT ATP-BINDING PROTEIN"/>
    <property type="match status" value="1"/>
</dbReference>
<accession>A0A381Y5E2</accession>
<dbReference type="GO" id="GO:0005524">
    <property type="term" value="F:ATP binding"/>
    <property type="evidence" value="ECO:0007669"/>
    <property type="project" value="UniProtKB-KW"/>
</dbReference>
<dbReference type="NCBIfam" id="TIGR02315">
    <property type="entry name" value="ABC_phnC"/>
    <property type="match status" value="1"/>
</dbReference>
<dbReference type="InterPro" id="IPR027417">
    <property type="entry name" value="P-loop_NTPase"/>
</dbReference>
<dbReference type="CDD" id="cd03256">
    <property type="entry name" value="ABC_PhnC_transporter"/>
    <property type="match status" value="1"/>
</dbReference>
<proteinExistence type="predicted"/>
<dbReference type="SMART" id="SM00382">
    <property type="entry name" value="AAA"/>
    <property type="match status" value="1"/>
</dbReference>
<keyword evidence="1" id="KW-0813">Transport</keyword>
<dbReference type="InterPro" id="IPR017871">
    <property type="entry name" value="ABC_transporter-like_CS"/>
</dbReference>
<dbReference type="InterPro" id="IPR003439">
    <property type="entry name" value="ABC_transporter-like_ATP-bd"/>
</dbReference>
<keyword evidence="3" id="KW-0547">Nucleotide-binding</keyword>
<sequence length="259" mass="28341">MLLEIKGLRKTFDDGTRALQGVDLSVKLGEFVVILGSSGSGKTTLLRSINGLVNPEAGEVKFFDRVISSATLPDLRKETGMVFQDFNLVNNLSSLNNVLTGLLDSSNSFMSMLYLFSREQKMQALKCLEMVGLLDKAYSRVDKLSGGQKQRVGIARAIIKNPTLLLADEPVASLDPMISGSIMTLLRNIGHKIGLTVICNLHQVDIALKYSDRIVGLSGGRIVLDAPTKDLDEEYIRKIYQGHGSGLFFNEDDTKASSR</sequence>
<dbReference type="PROSITE" id="PS00211">
    <property type="entry name" value="ABC_TRANSPORTER_1"/>
    <property type="match status" value="1"/>
</dbReference>
<evidence type="ECO:0000259" key="7">
    <source>
        <dbReference type="PROSITE" id="PS50893"/>
    </source>
</evidence>
<dbReference type="InterPro" id="IPR012693">
    <property type="entry name" value="ABC_transpr_PhnC"/>
</dbReference>
<dbReference type="InterPro" id="IPR050086">
    <property type="entry name" value="MetN_ABC_transporter-like"/>
</dbReference>
<dbReference type="GO" id="GO:0016887">
    <property type="term" value="F:ATP hydrolysis activity"/>
    <property type="evidence" value="ECO:0007669"/>
    <property type="project" value="InterPro"/>
</dbReference>
<dbReference type="PROSITE" id="PS50893">
    <property type="entry name" value="ABC_TRANSPORTER_2"/>
    <property type="match status" value="1"/>
</dbReference>
<evidence type="ECO:0000256" key="1">
    <source>
        <dbReference type="ARBA" id="ARBA00022448"/>
    </source>
</evidence>
<keyword evidence="4" id="KW-0067">ATP-binding</keyword>
<dbReference type="Pfam" id="PF00005">
    <property type="entry name" value="ABC_tran"/>
    <property type="match status" value="1"/>
</dbReference>
<feature type="domain" description="ABC transporter" evidence="7">
    <location>
        <begin position="3"/>
        <end position="244"/>
    </location>
</feature>
<dbReference type="AlphaFoldDB" id="A0A381Y5E2"/>
<keyword evidence="2" id="KW-1003">Cell membrane</keyword>
<evidence type="ECO:0000256" key="3">
    <source>
        <dbReference type="ARBA" id="ARBA00022741"/>
    </source>
</evidence>
<evidence type="ECO:0000256" key="4">
    <source>
        <dbReference type="ARBA" id="ARBA00022840"/>
    </source>
</evidence>
<evidence type="ECO:0000256" key="2">
    <source>
        <dbReference type="ARBA" id="ARBA00022475"/>
    </source>
</evidence>
<dbReference type="Gene3D" id="3.40.50.300">
    <property type="entry name" value="P-loop containing nucleotide triphosphate hydrolases"/>
    <property type="match status" value="1"/>
</dbReference>
<evidence type="ECO:0000256" key="5">
    <source>
        <dbReference type="ARBA" id="ARBA00022967"/>
    </source>
</evidence>
<dbReference type="GO" id="GO:0016020">
    <property type="term" value="C:membrane"/>
    <property type="evidence" value="ECO:0007669"/>
    <property type="project" value="InterPro"/>
</dbReference>